<proteinExistence type="predicted"/>
<protein>
    <submittedName>
        <fullName evidence="2">Transcriptional regulator, MarR family</fullName>
    </submittedName>
</protein>
<dbReference type="GO" id="GO:0006950">
    <property type="term" value="P:response to stress"/>
    <property type="evidence" value="ECO:0007669"/>
    <property type="project" value="TreeGrafter"/>
</dbReference>
<dbReference type="Pfam" id="PF01047">
    <property type="entry name" value="MarR"/>
    <property type="match status" value="1"/>
</dbReference>
<dbReference type="GO" id="GO:0003700">
    <property type="term" value="F:DNA-binding transcription factor activity"/>
    <property type="evidence" value="ECO:0007669"/>
    <property type="project" value="InterPro"/>
</dbReference>
<dbReference type="OrthoDB" id="32523at2"/>
<dbReference type="KEGG" id="mhd:Marky_1758"/>
<dbReference type="InterPro" id="IPR000835">
    <property type="entry name" value="HTH_MarR-typ"/>
</dbReference>
<dbReference type="SUPFAM" id="SSF46785">
    <property type="entry name" value="Winged helix' DNA-binding domain"/>
    <property type="match status" value="1"/>
</dbReference>
<feature type="domain" description="HTH marR-type" evidence="1">
    <location>
        <begin position="4"/>
        <end position="134"/>
    </location>
</feature>
<evidence type="ECO:0000313" key="2">
    <source>
        <dbReference type="EMBL" id="AEB12493.1"/>
    </source>
</evidence>
<accession>F2NPJ2</accession>
<dbReference type="Gene3D" id="1.10.10.10">
    <property type="entry name" value="Winged helix-like DNA-binding domain superfamily/Winged helix DNA-binding domain"/>
    <property type="match status" value="1"/>
</dbReference>
<dbReference type="Proteomes" id="UP000007030">
    <property type="component" value="Chromosome"/>
</dbReference>
<dbReference type="PRINTS" id="PR00598">
    <property type="entry name" value="HTHMARR"/>
</dbReference>
<organism evidence="2 3">
    <name type="scientific">Marinithermus hydrothermalis (strain DSM 14884 / JCM 11576 / T1)</name>
    <dbReference type="NCBI Taxonomy" id="869210"/>
    <lineage>
        <taxon>Bacteria</taxon>
        <taxon>Thermotogati</taxon>
        <taxon>Deinococcota</taxon>
        <taxon>Deinococci</taxon>
        <taxon>Thermales</taxon>
        <taxon>Thermaceae</taxon>
        <taxon>Marinithermus</taxon>
    </lineage>
</organism>
<dbReference type="PANTHER" id="PTHR33164:SF43">
    <property type="entry name" value="HTH-TYPE TRANSCRIPTIONAL REPRESSOR YETL"/>
    <property type="match status" value="1"/>
</dbReference>
<evidence type="ECO:0000313" key="3">
    <source>
        <dbReference type="Proteomes" id="UP000007030"/>
    </source>
</evidence>
<sequence length="135" mass="15394">MTTPWDLLTRIWRLQRRMVQEALPCLEAAGLSPKAFFLLAAIQDTPCPSGLSRNLKLPPPTVSHFLKRLEAEGYVERTPDPEDLRRYRLHLTPKGHEALQAGRACLERALARRMKGVSPEDLENLERILTQLEEA</sequence>
<dbReference type="InterPro" id="IPR011991">
    <property type="entry name" value="ArsR-like_HTH"/>
</dbReference>
<reference evidence="2 3" key="1">
    <citation type="journal article" date="2012" name="Stand. Genomic Sci.">
        <title>Complete genome sequence of the aerobic, heterotroph Marinithermus hydrothermalis type strain (T1(T)) from a deep-sea hydrothermal vent chimney.</title>
        <authorList>
            <person name="Copeland A."/>
            <person name="Gu W."/>
            <person name="Yasawong M."/>
            <person name="Lapidus A."/>
            <person name="Lucas S."/>
            <person name="Deshpande S."/>
            <person name="Pagani I."/>
            <person name="Tapia R."/>
            <person name="Cheng J.F."/>
            <person name="Goodwin L.A."/>
            <person name="Pitluck S."/>
            <person name="Liolios K."/>
            <person name="Ivanova N."/>
            <person name="Mavromatis K."/>
            <person name="Mikhailova N."/>
            <person name="Pati A."/>
            <person name="Chen A."/>
            <person name="Palaniappan K."/>
            <person name="Land M."/>
            <person name="Pan C."/>
            <person name="Brambilla E.M."/>
            <person name="Rohde M."/>
            <person name="Tindall B.J."/>
            <person name="Sikorski J."/>
            <person name="Goker M."/>
            <person name="Detter J.C."/>
            <person name="Bristow J."/>
            <person name="Eisen J.A."/>
            <person name="Markowitz V."/>
            <person name="Hugenholtz P."/>
            <person name="Kyrpides N.C."/>
            <person name="Klenk H.P."/>
            <person name="Woyke T."/>
        </authorList>
    </citation>
    <scope>NUCLEOTIDE SEQUENCE [LARGE SCALE GENOMIC DNA]</scope>
    <source>
        <strain evidence="3">DSM 14884 / JCM 11576 / T1</strain>
    </source>
</reference>
<dbReference type="InterPro" id="IPR036390">
    <property type="entry name" value="WH_DNA-bd_sf"/>
</dbReference>
<dbReference type="SMART" id="SM00347">
    <property type="entry name" value="HTH_MARR"/>
    <property type="match status" value="1"/>
</dbReference>
<gene>
    <name evidence="2" type="ordered locus">Marky_1758</name>
</gene>
<dbReference type="RefSeq" id="WP_013704539.1">
    <property type="nucleotide sequence ID" value="NC_015387.1"/>
</dbReference>
<evidence type="ECO:0000259" key="1">
    <source>
        <dbReference type="PROSITE" id="PS50995"/>
    </source>
</evidence>
<keyword evidence="3" id="KW-1185">Reference proteome</keyword>
<dbReference type="InterPro" id="IPR039422">
    <property type="entry name" value="MarR/SlyA-like"/>
</dbReference>
<name>F2NPJ2_MARHT</name>
<dbReference type="AlphaFoldDB" id="F2NPJ2"/>
<dbReference type="HOGENOM" id="CLU_083287_27_8_0"/>
<dbReference type="CDD" id="cd00090">
    <property type="entry name" value="HTH_ARSR"/>
    <property type="match status" value="1"/>
</dbReference>
<dbReference type="EMBL" id="CP002630">
    <property type="protein sequence ID" value="AEB12493.1"/>
    <property type="molecule type" value="Genomic_DNA"/>
</dbReference>
<dbReference type="STRING" id="869210.Marky_1758"/>
<dbReference type="InterPro" id="IPR036388">
    <property type="entry name" value="WH-like_DNA-bd_sf"/>
</dbReference>
<dbReference type="PROSITE" id="PS50995">
    <property type="entry name" value="HTH_MARR_2"/>
    <property type="match status" value="1"/>
</dbReference>
<dbReference type="eggNOG" id="COG1846">
    <property type="taxonomic scope" value="Bacteria"/>
</dbReference>
<dbReference type="PANTHER" id="PTHR33164">
    <property type="entry name" value="TRANSCRIPTIONAL REGULATOR, MARR FAMILY"/>
    <property type="match status" value="1"/>
</dbReference>